<keyword evidence="5" id="KW-0997">Cell inner membrane</keyword>
<dbReference type="NCBIfam" id="TIGR02532">
    <property type="entry name" value="IV_pilin_GFxxxE"/>
    <property type="match status" value="1"/>
</dbReference>
<comment type="caution">
    <text evidence="13">The sequence shown here is derived from an EMBL/GenBank/DDBJ whole genome shotgun (WGS) entry which is preliminary data.</text>
</comment>
<dbReference type="Pfam" id="PF12019">
    <property type="entry name" value="GspH"/>
    <property type="match status" value="1"/>
</dbReference>
<keyword evidence="8 11" id="KW-0472">Membrane</keyword>
<dbReference type="InterPro" id="IPR012902">
    <property type="entry name" value="N_methyl_site"/>
</dbReference>
<sequence>MSRPWLAPDLRIRGFTLLEMLVVLVLAAITVSVVGAGGQAYMERSRYNQTVRDVSSQLNKARALSVQEGRSVAVTYQPDIRRLVVDGRLALEVPASLVVQWEAIERNSRTGKTATAVGEPIFVFNSDGGARGGRLAVLRGGQGVSFRVNWLLGTVEQSMVAAQS</sequence>
<dbReference type="Pfam" id="PF07963">
    <property type="entry name" value="N_methyl"/>
    <property type="match status" value="1"/>
</dbReference>
<evidence type="ECO:0000256" key="5">
    <source>
        <dbReference type="ARBA" id="ARBA00022519"/>
    </source>
</evidence>
<evidence type="ECO:0000256" key="10">
    <source>
        <dbReference type="ARBA" id="ARBA00030775"/>
    </source>
</evidence>
<evidence type="ECO:0000313" key="13">
    <source>
        <dbReference type="EMBL" id="MFC3936056.1"/>
    </source>
</evidence>
<dbReference type="PROSITE" id="PS00409">
    <property type="entry name" value="PROKAR_NTER_METHYL"/>
    <property type="match status" value="1"/>
</dbReference>
<evidence type="ECO:0000256" key="2">
    <source>
        <dbReference type="ARBA" id="ARBA00021549"/>
    </source>
</evidence>
<comment type="subcellular location">
    <subcellularLocation>
        <location evidence="1">Cell inner membrane</location>
        <topology evidence="1">Single-pass membrane protein</topology>
    </subcellularLocation>
</comment>
<organism evidence="13 14">
    <name type="scientific">Acidovorax facilis</name>
    <dbReference type="NCBI Taxonomy" id="12917"/>
    <lineage>
        <taxon>Bacteria</taxon>
        <taxon>Pseudomonadati</taxon>
        <taxon>Pseudomonadota</taxon>
        <taxon>Betaproteobacteria</taxon>
        <taxon>Burkholderiales</taxon>
        <taxon>Comamonadaceae</taxon>
        <taxon>Acidovorax</taxon>
    </lineage>
</organism>
<evidence type="ECO:0000313" key="14">
    <source>
        <dbReference type="Proteomes" id="UP001595693"/>
    </source>
</evidence>
<gene>
    <name evidence="13" type="ORF">ACFOW3_15700</name>
</gene>
<evidence type="ECO:0000256" key="9">
    <source>
        <dbReference type="ARBA" id="ARBA00025772"/>
    </source>
</evidence>
<evidence type="ECO:0000256" key="11">
    <source>
        <dbReference type="SAM" id="Phobius"/>
    </source>
</evidence>
<evidence type="ECO:0000259" key="12">
    <source>
        <dbReference type="Pfam" id="PF12019"/>
    </source>
</evidence>
<dbReference type="SUPFAM" id="SSF54523">
    <property type="entry name" value="Pili subunits"/>
    <property type="match status" value="1"/>
</dbReference>
<keyword evidence="14" id="KW-1185">Reference proteome</keyword>
<accession>A0ABV8DC15</accession>
<keyword evidence="6 11" id="KW-0812">Transmembrane</keyword>
<dbReference type="Gene3D" id="3.30.700.10">
    <property type="entry name" value="Glycoprotein, Type 4 Pilin"/>
    <property type="match status" value="1"/>
</dbReference>
<protein>
    <recommendedName>
        <fullName evidence="2">Type II secretion system protein H</fullName>
    </recommendedName>
    <alternativeName>
        <fullName evidence="10">General secretion pathway protein H</fullName>
    </alternativeName>
</protein>
<dbReference type="EMBL" id="JBHSAJ010000048">
    <property type="protein sequence ID" value="MFC3936056.1"/>
    <property type="molecule type" value="Genomic_DNA"/>
</dbReference>
<comment type="similarity">
    <text evidence="9">Belongs to the GSP H family.</text>
</comment>
<evidence type="ECO:0000256" key="3">
    <source>
        <dbReference type="ARBA" id="ARBA00022475"/>
    </source>
</evidence>
<evidence type="ECO:0000256" key="1">
    <source>
        <dbReference type="ARBA" id="ARBA00004377"/>
    </source>
</evidence>
<keyword evidence="3" id="KW-1003">Cell membrane</keyword>
<reference evidence="14" key="1">
    <citation type="journal article" date="2019" name="Int. J. Syst. Evol. Microbiol.">
        <title>The Global Catalogue of Microorganisms (GCM) 10K type strain sequencing project: providing services to taxonomists for standard genome sequencing and annotation.</title>
        <authorList>
            <consortium name="The Broad Institute Genomics Platform"/>
            <consortium name="The Broad Institute Genome Sequencing Center for Infectious Disease"/>
            <person name="Wu L."/>
            <person name="Ma J."/>
        </authorList>
    </citation>
    <scope>NUCLEOTIDE SEQUENCE [LARGE SCALE GENOMIC DNA]</scope>
    <source>
        <strain evidence="14">CCUG 2113</strain>
    </source>
</reference>
<feature type="transmembrane region" description="Helical" evidence="11">
    <location>
        <begin position="20"/>
        <end position="42"/>
    </location>
</feature>
<proteinExistence type="inferred from homology"/>
<dbReference type="RefSeq" id="WP_082437370.1">
    <property type="nucleotide sequence ID" value="NZ_JAMXAX010000016.1"/>
</dbReference>
<evidence type="ECO:0000256" key="8">
    <source>
        <dbReference type="ARBA" id="ARBA00023136"/>
    </source>
</evidence>
<keyword evidence="7 11" id="KW-1133">Transmembrane helix</keyword>
<keyword evidence="4" id="KW-0488">Methylation</keyword>
<feature type="domain" description="General secretion pathway GspH" evidence="12">
    <location>
        <begin position="51"/>
        <end position="150"/>
    </location>
</feature>
<evidence type="ECO:0000256" key="4">
    <source>
        <dbReference type="ARBA" id="ARBA00022481"/>
    </source>
</evidence>
<dbReference type="Proteomes" id="UP001595693">
    <property type="component" value="Unassembled WGS sequence"/>
</dbReference>
<evidence type="ECO:0000256" key="6">
    <source>
        <dbReference type="ARBA" id="ARBA00022692"/>
    </source>
</evidence>
<evidence type="ECO:0000256" key="7">
    <source>
        <dbReference type="ARBA" id="ARBA00022989"/>
    </source>
</evidence>
<dbReference type="InterPro" id="IPR045584">
    <property type="entry name" value="Pilin-like"/>
</dbReference>
<dbReference type="InterPro" id="IPR022346">
    <property type="entry name" value="T2SS_GspH"/>
</dbReference>
<name>A0ABV8DC15_9BURK</name>